<dbReference type="Proteomes" id="UP001307889">
    <property type="component" value="Chromosome 1"/>
</dbReference>
<name>A0ABN7A5U0_9HEMI</name>
<gene>
    <name evidence="1" type="ORF">NTJ_00038</name>
</gene>
<sequence length="136" mass="15177">MAHAAAKIIRPTAVPTTVPKKPKYSSRMVQVLRHCKIPIILNVPRYSRFDNMSTHLFALEGTLNKYPGRIINTICTDQANPTVHQTGKYCPFIAIISNDKVQIVTTRGATTKLPRSPSANINKKAFILNQLNTHLN</sequence>
<proteinExistence type="predicted"/>
<dbReference type="EMBL" id="AP028909">
    <property type="protein sequence ID" value="BES87233.1"/>
    <property type="molecule type" value="Genomic_DNA"/>
</dbReference>
<accession>A0ABN7A5U0</accession>
<organism evidence="1 2">
    <name type="scientific">Nesidiocoris tenuis</name>
    <dbReference type="NCBI Taxonomy" id="355587"/>
    <lineage>
        <taxon>Eukaryota</taxon>
        <taxon>Metazoa</taxon>
        <taxon>Ecdysozoa</taxon>
        <taxon>Arthropoda</taxon>
        <taxon>Hexapoda</taxon>
        <taxon>Insecta</taxon>
        <taxon>Pterygota</taxon>
        <taxon>Neoptera</taxon>
        <taxon>Paraneoptera</taxon>
        <taxon>Hemiptera</taxon>
        <taxon>Heteroptera</taxon>
        <taxon>Panheteroptera</taxon>
        <taxon>Cimicomorpha</taxon>
        <taxon>Miridae</taxon>
        <taxon>Dicyphina</taxon>
        <taxon>Nesidiocoris</taxon>
    </lineage>
</organism>
<protein>
    <submittedName>
        <fullName evidence="1">Uncharacterized protein</fullName>
    </submittedName>
</protein>
<evidence type="ECO:0000313" key="1">
    <source>
        <dbReference type="EMBL" id="BES87233.1"/>
    </source>
</evidence>
<keyword evidence="2" id="KW-1185">Reference proteome</keyword>
<reference evidence="1 2" key="1">
    <citation type="submission" date="2023-09" db="EMBL/GenBank/DDBJ databases">
        <title>Nesidiocoris tenuis whole genome shotgun sequence.</title>
        <authorList>
            <person name="Shibata T."/>
            <person name="Shimoda M."/>
            <person name="Kobayashi T."/>
            <person name="Uehara T."/>
        </authorList>
    </citation>
    <scope>NUCLEOTIDE SEQUENCE [LARGE SCALE GENOMIC DNA]</scope>
    <source>
        <strain evidence="1 2">Japan</strain>
    </source>
</reference>
<evidence type="ECO:0000313" key="2">
    <source>
        <dbReference type="Proteomes" id="UP001307889"/>
    </source>
</evidence>